<organism evidence="1 2">
    <name type="scientific">Spironucleus salmonicida</name>
    <dbReference type="NCBI Taxonomy" id="348837"/>
    <lineage>
        <taxon>Eukaryota</taxon>
        <taxon>Metamonada</taxon>
        <taxon>Diplomonadida</taxon>
        <taxon>Hexamitidae</taxon>
        <taxon>Hexamitinae</taxon>
        <taxon>Spironucleus</taxon>
    </lineage>
</organism>
<protein>
    <submittedName>
        <fullName evidence="1">Uncharacterized protein</fullName>
    </submittedName>
</protein>
<dbReference type="KEGG" id="ssao:94301359"/>
<evidence type="ECO:0000313" key="2">
    <source>
        <dbReference type="Proteomes" id="UP000018208"/>
    </source>
</evidence>
<sequence>MEIEGSSQQYDINPAGFKISHFLPTSVDASGIGTVPLKMTPPKQHCINVNVFDNYDYEKSFQASAILNEYDFESRASATQIMVQEERYKNYIYGDADYFIQWEKIVKKEYTKLLLEKGPPHNSYDGATGLPLISIYNRELSQTGKHYRRHSMAYPPHRINHFLSHPEIIEKQQQVRRSSLTLQNCTHCELTDLLSSE</sequence>
<name>A0A9P8RW21_9EUKA</name>
<dbReference type="EMBL" id="AUWU02000007">
    <property type="protein sequence ID" value="KAH0571042.1"/>
    <property type="molecule type" value="Genomic_DNA"/>
</dbReference>
<accession>A0A9P8RW21</accession>
<evidence type="ECO:0000313" key="1">
    <source>
        <dbReference type="EMBL" id="KAH0571042.1"/>
    </source>
</evidence>
<dbReference type="AlphaFoldDB" id="A0A9P8RW21"/>
<keyword evidence="2" id="KW-1185">Reference proteome</keyword>
<dbReference type="GeneID" id="94301359"/>
<comment type="caution">
    <text evidence="1">The sequence shown here is derived from an EMBL/GenBank/DDBJ whole genome shotgun (WGS) entry which is preliminary data.</text>
</comment>
<dbReference type="RefSeq" id="XP_067761815.1">
    <property type="nucleotide sequence ID" value="XM_067911128.1"/>
</dbReference>
<proteinExistence type="predicted"/>
<reference evidence="1 2" key="1">
    <citation type="journal article" date="2014" name="PLoS Genet.">
        <title>The Genome of Spironucleus salmonicida Highlights a Fish Pathogen Adapted to Fluctuating Environments.</title>
        <authorList>
            <person name="Xu F."/>
            <person name="Jerlstrom-Hultqvist J."/>
            <person name="Einarsson E."/>
            <person name="Astvaldsson A."/>
            <person name="Svard S.G."/>
            <person name="Andersson J.O."/>
        </authorList>
    </citation>
    <scope>NUCLEOTIDE SEQUENCE [LARGE SCALE GENOMIC DNA]</scope>
    <source>
        <strain evidence="1 2">ATCC 50377</strain>
    </source>
</reference>
<gene>
    <name evidence="1" type="ORF">SS50377_27336</name>
</gene>
<dbReference type="Proteomes" id="UP000018208">
    <property type="component" value="Unassembled WGS sequence"/>
</dbReference>